<comment type="caution">
    <text evidence="3">The sequence shown here is derived from an EMBL/GenBank/DDBJ whole genome shotgun (WGS) entry which is preliminary data.</text>
</comment>
<dbReference type="InterPro" id="IPR046336">
    <property type="entry name" value="Lon_prtase_N_sf"/>
</dbReference>
<protein>
    <recommendedName>
        <fullName evidence="2">Lon N-terminal domain-containing protein</fullName>
    </recommendedName>
</protein>
<sequence>MKIASLLFAFSMQIAFITRVGAFMHSMSTRSKLVNPVSTIKAFCTSPEKSTRLKAQEDGDDFDFMKALNSRIQQVQELETKIPLVVLDCMLPRQTLKIQVRNPLLMELVRTQMQKETPTFGMLGMAILNTGEKINLTTGCEVEIMENPAFEGDSVFLVLKAGRRFIITGEVDNAEQGWTEARVKYLNSQEQEDEEIKNSDDKMSVARAIMKAKELTTPNANMENNLSLVDRWIELAKENEREVGQIDALLEDIGQIPPEDQPTERALWIGSLINPLPAMGVAMEIRPALLTATSAEKRIEVACEGILKSIRHMDGSARMW</sequence>
<dbReference type="InterPro" id="IPR015947">
    <property type="entry name" value="PUA-like_sf"/>
</dbReference>
<gene>
    <name evidence="3" type="ORF">CTEN210_09223</name>
</gene>
<organism evidence="3 4">
    <name type="scientific">Chaetoceros tenuissimus</name>
    <dbReference type="NCBI Taxonomy" id="426638"/>
    <lineage>
        <taxon>Eukaryota</taxon>
        <taxon>Sar</taxon>
        <taxon>Stramenopiles</taxon>
        <taxon>Ochrophyta</taxon>
        <taxon>Bacillariophyta</taxon>
        <taxon>Coscinodiscophyceae</taxon>
        <taxon>Chaetocerotophycidae</taxon>
        <taxon>Chaetocerotales</taxon>
        <taxon>Chaetocerotaceae</taxon>
        <taxon>Chaetoceros</taxon>
    </lineage>
</organism>
<proteinExistence type="predicted"/>
<evidence type="ECO:0000259" key="2">
    <source>
        <dbReference type="SMART" id="SM00464"/>
    </source>
</evidence>
<feature type="chain" id="PRO_5042010851" description="Lon N-terminal domain-containing protein" evidence="1">
    <location>
        <begin position="23"/>
        <end position="320"/>
    </location>
</feature>
<feature type="signal peptide" evidence="1">
    <location>
        <begin position="1"/>
        <end position="22"/>
    </location>
</feature>
<accession>A0AAD3CVE0</accession>
<dbReference type="Proteomes" id="UP001054902">
    <property type="component" value="Unassembled WGS sequence"/>
</dbReference>
<dbReference type="SUPFAM" id="SSF88697">
    <property type="entry name" value="PUA domain-like"/>
    <property type="match status" value="1"/>
</dbReference>
<dbReference type="Gene3D" id="2.30.130.40">
    <property type="entry name" value="LON domain-like"/>
    <property type="match status" value="1"/>
</dbReference>
<feature type="domain" description="Lon N-terminal" evidence="2">
    <location>
        <begin position="81"/>
        <end position="308"/>
    </location>
</feature>
<dbReference type="EMBL" id="BLLK01000046">
    <property type="protein sequence ID" value="GFH52747.1"/>
    <property type="molecule type" value="Genomic_DNA"/>
</dbReference>
<dbReference type="SMART" id="SM00464">
    <property type="entry name" value="LON"/>
    <property type="match status" value="1"/>
</dbReference>
<reference evidence="3 4" key="1">
    <citation type="journal article" date="2021" name="Sci. Rep.">
        <title>The genome of the diatom Chaetoceros tenuissimus carries an ancient integrated fragment of an extant virus.</title>
        <authorList>
            <person name="Hongo Y."/>
            <person name="Kimura K."/>
            <person name="Takaki Y."/>
            <person name="Yoshida Y."/>
            <person name="Baba S."/>
            <person name="Kobayashi G."/>
            <person name="Nagasaki K."/>
            <person name="Hano T."/>
            <person name="Tomaru Y."/>
        </authorList>
    </citation>
    <scope>NUCLEOTIDE SEQUENCE [LARGE SCALE GENOMIC DNA]</scope>
    <source>
        <strain evidence="3 4">NIES-3715</strain>
    </source>
</reference>
<dbReference type="InterPro" id="IPR003111">
    <property type="entry name" value="Lon_prtase_N"/>
</dbReference>
<evidence type="ECO:0000313" key="3">
    <source>
        <dbReference type="EMBL" id="GFH52747.1"/>
    </source>
</evidence>
<keyword evidence="1" id="KW-0732">Signal</keyword>
<name>A0AAD3CVE0_9STRA</name>
<dbReference type="Pfam" id="PF02190">
    <property type="entry name" value="LON_substr_bdg"/>
    <property type="match status" value="1"/>
</dbReference>
<evidence type="ECO:0000256" key="1">
    <source>
        <dbReference type="SAM" id="SignalP"/>
    </source>
</evidence>
<dbReference type="AlphaFoldDB" id="A0AAD3CVE0"/>
<evidence type="ECO:0000313" key="4">
    <source>
        <dbReference type="Proteomes" id="UP001054902"/>
    </source>
</evidence>
<keyword evidence="4" id="KW-1185">Reference proteome</keyword>